<dbReference type="EMBL" id="CP024091">
    <property type="protein sequence ID" value="ATP58922.1"/>
    <property type="molecule type" value="Genomic_DNA"/>
</dbReference>
<dbReference type="PANTHER" id="PTHR21599">
    <property type="entry name" value="GLYCERATE KINASE"/>
    <property type="match status" value="1"/>
</dbReference>
<dbReference type="Gene3D" id="3.40.50.10350">
    <property type="entry name" value="Glycerate kinase, domain 1"/>
    <property type="match status" value="1"/>
</dbReference>
<dbReference type="AlphaFoldDB" id="A0A2D1UBB8"/>
<keyword evidence="3 4" id="KW-0418">Kinase</keyword>
<dbReference type="InterPro" id="IPR036129">
    <property type="entry name" value="Glycerate_kinase_sf"/>
</dbReference>
<sequence>MHILISPNAFKHSLNAEEAAFAIQEGLRRSKASVTTECFPVADGGDGTGTLIIKKCNGKLLDAAVHDALGRPINAVFGLIDNGATAVIEMADASGIRLLKPEELSPMRANSSGTGEMIRKALDQGVKKIIIGMGGSATVDGGTGILRALGIRFLGPNGNELTILPEDLGELATVDLSELDERISKCEVIVLCDVDNMLLGDQGSAAVFGPQKGASPEEVKKLDQVLNKLATVALHHTGRDMATIKYGGTAGGAAAGLYSFLNARLVNGIDHFLSLTDFNSALKRADLVITGEGSIDEQTLQGKGPFGVAYHAKLKGLPVVAFAGKVPLEQNVSLQAYFDILMPIGNQPSDLATALACTTDNLARTAETLGNMLVLMQEKRC</sequence>
<reference evidence="5 6" key="1">
    <citation type="submission" date="2017-10" db="EMBL/GenBank/DDBJ databases">
        <title>Whole genome of Pedobacter ginsengisoli T01R-27 isolated from tomato rhizosphere.</title>
        <authorList>
            <person name="Weon H.-Y."/>
            <person name="Lee S.A."/>
            <person name="Sang M.K."/>
            <person name="Song J."/>
        </authorList>
    </citation>
    <scope>NUCLEOTIDE SEQUENCE [LARGE SCALE GENOMIC DNA]</scope>
    <source>
        <strain evidence="5 6">T01R-27</strain>
    </source>
</reference>
<dbReference type="PANTHER" id="PTHR21599:SF0">
    <property type="entry name" value="GLYCERATE KINASE"/>
    <property type="match status" value="1"/>
</dbReference>
<dbReference type="RefSeq" id="WP_099440800.1">
    <property type="nucleotide sequence ID" value="NZ_CP024091.1"/>
</dbReference>
<dbReference type="InterPro" id="IPR018197">
    <property type="entry name" value="Glycerate_kinase_RE-like"/>
</dbReference>
<dbReference type="PIRSF" id="PIRSF006078">
    <property type="entry name" value="GlxK"/>
    <property type="match status" value="1"/>
</dbReference>
<keyword evidence="6" id="KW-1185">Reference proteome</keyword>
<protein>
    <submittedName>
        <fullName evidence="5">Glycerate kinase</fullName>
    </submittedName>
</protein>
<dbReference type="InterPro" id="IPR004381">
    <property type="entry name" value="Glycerate_kinase"/>
</dbReference>
<keyword evidence="2 4" id="KW-0808">Transferase</keyword>
<evidence type="ECO:0000256" key="4">
    <source>
        <dbReference type="PIRNR" id="PIRNR006078"/>
    </source>
</evidence>
<proteinExistence type="inferred from homology"/>
<dbReference type="NCBIfam" id="TIGR00045">
    <property type="entry name" value="glycerate kinase"/>
    <property type="match status" value="1"/>
</dbReference>
<evidence type="ECO:0000256" key="3">
    <source>
        <dbReference type="ARBA" id="ARBA00022777"/>
    </source>
</evidence>
<dbReference type="Proteomes" id="UP000223749">
    <property type="component" value="Chromosome"/>
</dbReference>
<dbReference type="OrthoDB" id="9774290at2"/>
<evidence type="ECO:0000256" key="2">
    <source>
        <dbReference type="ARBA" id="ARBA00022679"/>
    </source>
</evidence>
<dbReference type="InterPro" id="IPR018193">
    <property type="entry name" value="Glyc_kinase_flavodox-like_fold"/>
</dbReference>
<evidence type="ECO:0000256" key="1">
    <source>
        <dbReference type="ARBA" id="ARBA00006284"/>
    </source>
</evidence>
<dbReference type="Pfam" id="PF02595">
    <property type="entry name" value="Gly_kinase"/>
    <property type="match status" value="1"/>
</dbReference>
<dbReference type="SUPFAM" id="SSF110738">
    <property type="entry name" value="Glycerate kinase I"/>
    <property type="match status" value="1"/>
</dbReference>
<organism evidence="5 6">
    <name type="scientific">Pedobacter ginsengisoli</name>
    <dbReference type="NCBI Taxonomy" id="363852"/>
    <lineage>
        <taxon>Bacteria</taxon>
        <taxon>Pseudomonadati</taxon>
        <taxon>Bacteroidota</taxon>
        <taxon>Sphingobacteriia</taxon>
        <taxon>Sphingobacteriales</taxon>
        <taxon>Sphingobacteriaceae</taxon>
        <taxon>Pedobacter</taxon>
    </lineage>
</organism>
<dbReference type="GO" id="GO:0008887">
    <property type="term" value="F:glycerate kinase activity"/>
    <property type="evidence" value="ECO:0007669"/>
    <property type="project" value="UniProtKB-UniRule"/>
</dbReference>
<name>A0A2D1UBB8_9SPHI</name>
<evidence type="ECO:0000313" key="6">
    <source>
        <dbReference type="Proteomes" id="UP000223749"/>
    </source>
</evidence>
<gene>
    <name evidence="5" type="ORF">CPT03_21850</name>
</gene>
<evidence type="ECO:0000313" key="5">
    <source>
        <dbReference type="EMBL" id="ATP58922.1"/>
    </source>
</evidence>
<accession>A0A2D1UBB8</accession>
<comment type="similarity">
    <text evidence="1 4">Belongs to the glycerate kinase type-1 family.</text>
</comment>
<dbReference type="Gene3D" id="3.90.1510.10">
    <property type="entry name" value="Glycerate kinase, domain 2"/>
    <property type="match status" value="1"/>
</dbReference>
<dbReference type="KEGG" id="pgs:CPT03_21850"/>
<dbReference type="GO" id="GO:0031388">
    <property type="term" value="P:organic acid phosphorylation"/>
    <property type="evidence" value="ECO:0007669"/>
    <property type="project" value="UniProtKB-UniRule"/>
</dbReference>